<dbReference type="RefSeq" id="WP_165132425.1">
    <property type="nucleotide sequence ID" value="NZ_CP049250.1"/>
</dbReference>
<comment type="caution">
    <text evidence="1">The sequence shown here is derived from an EMBL/GenBank/DDBJ whole genome shotgun (WGS) entry which is preliminary data.</text>
</comment>
<protein>
    <recommendedName>
        <fullName evidence="3">Myb-like domain-containing protein</fullName>
    </recommendedName>
</protein>
<sequence>MSLDYLTRAVKMGQRSRRRMRKHGQNMKGDRLWSREEEAVLIAHQGEYDLMSKLLPHRSRAAIASRCQLLGLRRKIHVWTAAELAKLRRLYPVASVQEIEEAFPHSSWTNICQVARYHGFCRAVRSTYKSTGHPALDDVRQRCLEIRWTMKDLDKAARTGCYFQRAGWIGKKINYRALGRAIEALDGVIECRWKE</sequence>
<reference evidence="1 2" key="1">
    <citation type="submission" date="2020-08" db="EMBL/GenBank/DDBJ databases">
        <title>Genomic Encyclopedia of Type Strains, Phase IV (KMG-IV): sequencing the most valuable type-strain genomes for metagenomic binning, comparative biology and taxonomic classification.</title>
        <authorList>
            <person name="Goeker M."/>
        </authorList>
    </citation>
    <scope>NUCLEOTIDE SEQUENCE [LARGE SCALE GENOMIC DNA]</scope>
    <source>
        <strain evidence="1 2">DSM 29514</strain>
    </source>
</reference>
<keyword evidence="2" id="KW-1185">Reference proteome</keyword>
<dbReference type="AlphaFoldDB" id="A0A7W6LGW5"/>
<dbReference type="Proteomes" id="UP000519897">
    <property type="component" value="Unassembled WGS sequence"/>
</dbReference>
<accession>A0A7W6LGW5</accession>
<name>A0A7W6LGW5_9HYPH</name>
<evidence type="ECO:0000313" key="2">
    <source>
        <dbReference type="Proteomes" id="UP000519897"/>
    </source>
</evidence>
<dbReference type="EMBL" id="JACIEC010000002">
    <property type="protein sequence ID" value="MBB4143942.1"/>
    <property type="molecule type" value="Genomic_DNA"/>
</dbReference>
<gene>
    <name evidence="1" type="ORF">GGQ72_002494</name>
</gene>
<evidence type="ECO:0008006" key="3">
    <source>
        <dbReference type="Google" id="ProtNLM"/>
    </source>
</evidence>
<evidence type="ECO:0000313" key="1">
    <source>
        <dbReference type="EMBL" id="MBB4143942.1"/>
    </source>
</evidence>
<organism evidence="1 2">
    <name type="scientific">Rhizobium rhizoryzae</name>
    <dbReference type="NCBI Taxonomy" id="451876"/>
    <lineage>
        <taxon>Bacteria</taxon>
        <taxon>Pseudomonadati</taxon>
        <taxon>Pseudomonadota</taxon>
        <taxon>Alphaproteobacteria</taxon>
        <taxon>Hyphomicrobiales</taxon>
        <taxon>Rhizobiaceae</taxon>
        <taxon>Rhizobium/Agrobacterium group</taxon>
        <taxon>Rhizobium</taxon>
    </lineage>
</organism>
<proteinExistence type="predicted"/>